<name>A0A2Z3KMI8_LACLL</name>
<dbReference type="GeneID" id="89632808"/>
<dbReference type="EMBL" id="CP028160">
    <property type="protein sequence ID" value="AWN65239.1"/>
    <property type="molecule type" value="Genomic_DNA"/>
</dbReference>
<accession>A0A2Z3KMI8</accession>
<evidence type="ECO:0000256" key="2">
    <source>
        <dbReference type="ARBA" id="ARBA00022741"/>
    </source>
</evidence>
<protein>
    <recommendedName>
        <fullName evidence="4">ABC transporter domain-containing protein</fullName>
    </recommendedName>
</protein>
<dbReference type="AlphaFoldDB" id="A0A2Z3KMI8"/>
<organism evidence="5 6">
    <name type="scientific">Lactococcus lactis subsp. lactis</name>
    <name type="common">Streptococcus lactis</name>
    <dbReference type="NCBI Taxonomy" id="1360"/>
    <lineage>
        <taxon>Bacteria</taxon>
        <taxon>Bacillati</taxon>
        <taxon>Bacillota</taxon>
        <taxon>Bacilli</taxon>
        <taxon>Lactobacillales</taxon>
        <taxon>Streptococcaceae</taxon>
        <taxon>Lactococcus</taxon>
    </lineage>
</organism>
<dbReference type="SUPFAM" id="SSF52540">
    <property type="entry name" value="P-loop containing nucleoside triphosphate hydrolases"/>
    <property type="match status" value="1"/>
</dbReference>
<dbReference type="Gene3D" id="3.40.50.300">
    <property type="entry name" value="P-loop containing nucleotide triphosphate hydrolases"/>
    <property type="match status" value="1"/>
</dbReference>
<dbReference type="PANTHER" id="PTHR42939">
    <property type="entry name" value="ABC TRANSPORTER ATP-BINDING PROTEIN ALBC-RELATED"/>
    <property type="match status" value="1"/>
</dbReference>
<keyword evidence="1" id="KW-0813">Transport</keyword>
<dbReference type="GO" id="GO:0016887">
    <property type="term" value="F:ATP hydrolysis activity"/>
    <property type="evidence" value="ECO:0007669"/>
    <property type="project" value="InterPro"/>
</dbReference>
<dbReference type="Proteomes" id="UP000245919">
    <property type="component" value="Chromosome"/>
</dbReference>
<gene>
    <name evidence="5" type="ORF">LL14B4_03260</name>
</gene>
<dbReference type="SMART" id="SM00382">
    <property type="entry name" value="AAA"/>
    <property type="match status" value="1"/>
</dbReference>
<reference evidence="5 6" key="1">
    <citation type="submission" date="2018-03" db="EMBL/GenBank/DDBJ databases">
        <title>Genome sequence of Lactococcus lactis strain 14B4 from almond drupe.</title>
        <authorList>
            <person name="Tran T.D."/>
            <person name="McGarvey J.A."/>
            <person name="Huynh S."/>
            <person name="Parker C.T."/>
        </authorList>
    </citation>
    <scope>NUCLEOTIDE SEQUENCE [LARGE SCALE GENOMIC DNA]</scope>
    <source>
        <strain evidence="5 6">14B4</strain>
    </source>
</reference>
<dbReference type="InterPro" id="IPR027417">
    <property type="entry name" value="P-loop_NTPase"/>
</dbReference>
<dbReference type="InterPro" id="IPR051782">
    <property type="entry name" value="ABC_Transporter_VariousFunc"/>
</dbReference>
<dbReference type="GO" id="GO:0005524">
    <property type="term" value="F:ATP binding"/>
    <property type="evidence" value="ECO:0007669"/>
    <property type="project" value="UniProtKB-KW"/>
</dbReference>
<evidence type="ECO:0000313" key="5">
    <source>
        <dbReference type="EMBL" id="AWN65239.1"/>
    </source>
</evidence>
<evidence type="ECO:0000256" key="1">
    <source>
        <dbReference type="ARBA" id="ARBA00022448"/>
    </source>
</evidence>
<evidence type="ECO:0000313" key="6">
    <source>
        <dbReference type="Proteomes" id="UP000245919"/>
    </source>
</evidence>
<proteinExistence type="predicted"/>
<dbReference type="PROSITE" id="PS50893">
    <property type="entry name" value="ABC_TRANSPORTER_2"/>
    <property type="match status" value="1"/>
</dbReference>
<dbReference type="PANTHER" id="PTHR42939:SF1">
    <property type="entry name" value="ABC TRANSPORTER ATP-BINDING PROTEIN ALBC-RELATED"/>
    <property type="match status" value="1"/>
</dbReference>
<evidence type="ECO:0000256" key="3">
    <source>
        <dbReference type="ARBA" id="ARBA00022840"/>
    </source>
</evidence>
<feature type="domain" description="ABC transporter" evidence="4">
    <location>
        <begin position="3"/>
        <end position="210"/>
    </location>
</feature>
<dbReference type="RefSeq" id="WP_109990703.1">
    <property type="nucleotide sequence ID" value="NZ_CP028160.1"/>
</dbReference>
<keyword evidence="2" id="KW-0547">Nucleotide-binding</keyword>
<dbReference type="InterPro" id="IPR003439">
    <property type="entry name" value="ABC_transporter-like_ATP-bd"/>
</dbReference>
<sequence>MKFIIENLETNAFKNLNLKINTPGLYGVIGRNGAGKSTLFTAISGEMLYKGTIRFEDAKFFGRISYVPNLDIFDNNLTANDYIKELKGEEYDRAQKYMSIFQASNFFGKKIKKYSLGMKEILAFIYSVSLQSDFIIVDELMNGLDNTMRKEAFKILNELAKTKIILLTSHILEEVEVNCSEIFFLSDTGFLSVNSLSEAKKLIFESDVFSK</sequence>
<keyword evidence="3" id="KW-0067">ATP-binding</keyword>
<evidence type="ECO:0000259" key="4">
    <source>
        <dbReference type="PROSITE" id="PS50893"/>
    </source>
</evidence>
<dbReference type="Pfam" id="PF00005">
    <property type="entry name" value="ABC_tran"/>
    <property type="match status" value="1"/>
</dbReference>
<dbReference type="InterPro" id="IPR003593">
    <property type="entry name" value="AAA+_ATPase"/>
</dbReference>